<evidence type="ECO:0000256" key="9">
    <source>
        <dbReference type="RuleBase" id="RU363032"/>
    </source>
</evidence>
<evidence type="ECO:0000313" key="12">
    <source>
        <dbReference type="Proteomes" id="UP001380822"/>
    </source>
</evidence>
<dbReference type="CDD" id="cd06261">
    <property type="entry name" value="TM_PBP2"/>
    <property type="match status" value="1"/>
</dbReference>
<evidence type="ECO:0000256" key="1">
    <source>
        <dbReference type="ARBA" id="ARBA00004429"/>
    </source>
</evidence>
<evidence type="ECO:0000256" key="7">
    <source>
        <dbReference type="ARBA" id="ARBA00022989"/>
    </source>
</evidence>
<feature type="domain" description="ABC transmembrane type-1" evidence="10">
    <location>
        <begin position="65"/>
        <end position="262"/>
    </location>
</feature>
<dbReference type="PANTHER" id="PTHR30614:SF10">
    <property type="entry name" value="ARGININE ABC TRANSPORTER PERMEASE PROTEIN ARTM"/>
    <property type="match status" value="1"/>
</dbReference>
<feature type="transmembrane region" description="Helical" evidence="9">
    <location>
        <begin position="243"/>
        <end position="262"/>
    </location>
</feature>
<dbReference type="Proteomes" id="UP001380822">
    <property type="component" value="Unassembled WGS sequence"/>
</dbReference>
<evidence type="ECO:0000313" key="11">
    <source>
        <dbReference type="EMBL" id="MEH0095649.1"/>
    </source>
</evidence>
<keyword evidence="3 9" id="KW-0813">Transport</keyword>
<dbReference type="SUPFAM" id="SSF161098">
    <property type="entry name" value="MetI-like"/>
    <property type="match status" value="1"/>
</dbReference>
<dbReference type="InterPro" id="IPR000515">
    <property type="entry name" value="MetI-like"/>
</dbReference>
<organism evidence="11 12">
    <name type="scientific">Pannonibacter anstelovis</name>
    <dbReference type="NCBI Taxonomy" id="3121537"/>
    <lineage>
        <taxon>Bacteria</taxon>
        <taxon>Pseudomonadati</taxon>
        <taxon>Pseudomonadota</taxon>
        <taxon>Alphaproteobacteria</taxon>
        <taxon>Hyphomicrobiales</taxon>
        <taxon>Stappiaceae</taxon>
        <taxon>Pannonibacter</taxon>
    </lineage>
</organism>
<evidence type="ECO:0000256" key="2">
    <source>
        <dbReference type="ARBA" id="ARBA00010072"/>
    </source>
</evidence>
<feature type="transmembrane region" description="Helical" evidence="9">
    <location>
        <begin position="21"/>
        <end position="45"/>
    </location>
</feature>
<gene>
    <name evidence="11" type="ORF">V6L76_05275</name>
</gene>
<keyword evidence="4" id="KW-1003">Cell membrane</keyword>
<accession>A0ABU7ZKA3</accession>
<sequence>MSTPAASALSRPPLAARRPWTAARIAGHFFMGFWILSGLALALYLGQSLFSTFASQYLPKYFSGALVTLQLTVYSFLIGAALSVPLALACSSRFFALRSVGNAYVYFFRGTPLLAQVFLIYYGLGSFRSALDTVGLWWFFRDAWNCVLLTFALNTAAYQAEILRGAVQSMPKGQWEGALSLGLSRGVTFFKVILPQALIVALRPYGNEIILLLKGSAISSIVTIYDIMGEANRAFSRSFDFQAYIWAALAYLIAVEIIRRAWDLMERRLTRHLRRNA</sequence>
<dbReference type="Gene3D" id="1.10.3720.10">
    <property type="entry name" value="MetI-like"/>
    <property type="match status" value="1"/>
</dbReference>
<name>A0ABU7ZKA3_9HYPH</name>
<dbReference type="InterPro" id="IPR035906">
    <property type="entry name" value="MetI-like_sf"/>
</dbReference>
<keyword evidence="8 9" id="KW-0472">Membrane</keyword>
<dbReference type="NCBIfam" id="TIGR01726">
    <property type="entry name" value="HEQRo_perm_3TM"/>
    <property type="match status" value="1"/>
</dbReference>
<dbReference type="PANTHER" id="PTHR30614">
    <property type="entry name" value="MEMBRANE COMPONENT OF AMINO ACID ABC TRANSPORTER"/>
    <property type="match status" value="1"/>
</dbReference>
<evidence type="ECO:0000256" key="8">
    <source>
        <dbReference type="ARBA" id="ARBA00023136"/>
    </source>
</evidence>
<dbReference type="RefSeq" id="WP_334250460.1">
    <property type="nucleotide sequence ID" value="NZ_JBAKBE010000002.1"/>
</dbReference>
<keyword evidence="12" id="KW-1185">Reference proteome</keyword>
<feature type="transmembrane region" description="Helical" evidence="9">
    <location>
        <begin position="136"/>
        <end position="157"/>
    </location>
</feature>
<evidence type="ECO:0000256" key="5">
    <source>
        <dbReference type="ARBA" id="ARBA00022519"/>
    </source>
</evidence>
<proteinExistence type="inferred from homology"/>
<evidence type="ECO:0000256" key="4">
    <source>
        <dbReference type="ARBA" id="ARBA00022475"/>
    </source>
</evidence>
<comment type="caution">
    <text evidence="11">The sequence shown here is derived from an EMBL/GenBank/DDBJ whole genome shotgun (WGS) entry which is preliminary data.</text>
</comment>
<dbReference type="InterPro" id="IPR043429">
    <property type="entry name" value="ArtM/GltK/GlnP/TcyL/YhdX-like"/>
</dbReference>
<dbReference type="EMBL" id="JBAKBE010000002">
    <property type="protein sequence ID" value="MEH0095649.1"/>
    <property type="molecule type" value="Genomic_DNA"/>
</dbReference>
<protein>
    <submittedName>
        <fullName evidence="11">ABC transporter permease</fullName>
    </submittedName>
</protein>
<reference evidence="11 12" key="1">
    <citation type="submission" date="2024-02" db="EMBL/GenBank/DDBJ databases">
        <title>A new putative Pannonibacter species isolated from two cases of bloodstream infections in paediatric patients.</title>
        <authorList>
            <person name="Castellana S."/>
            <person name="De Laurentiis V."/>
            <person name="Grassi M."/>
            <person name="De Leonardis F."/>
            <person name="Mosca A."/>
            <person name="De Carlo C."/>
            <person name="Sparapano E."/>
            <person name="Ronga L."/>
            <person name="Santacroce L."/>
            <person name="Chironna M."/>
            <person name="De Robertis A."/>
            <person name="Bianco A."/>
            <person name="Del Sambro L."/>
            <person name="Capozzi L."/>
            <person name="Parisi A."/>
        </authorList>
    </citation>
    <scope>NUCLEOTIDE SEQUENCE [LARGE SCALE GENOMIC DNA]</scope>
    <source>
        <strain evidence="11 12">Pt2</strain>
    </source>
</reference>
<keyword evidence="6 9" id="KW-0812">Transmembrane</keyword>
<comment type="subcellular location">
    <subcellularLocation>
        <location evidence="1">Cell inner membrane</location>
        <topology evidence="1">Multi-pass membrane protein</topology>
    </subcellularLocation>
    <subcellularLocation>
        <location evidence="9">Cell membrane</location>
        <topology evidence="9">Multi-pass membrane protein</topology>
    </subcellularLocation>
</comment>
<evidence type="ECO:0000259" key="10">
    <source>
        <dbReference type="PROSITE" id="PS50928"/>
    </source>
</evidence>
<comment type="similarity">
    <text evidence="2">Belongs to the binding-protein-dependent transport system permease family. HisMQ subfamily.</text>
</comment>
<dbReference type="InterPro" id="IPR010065">
    <property type="entry name" value="AA_ABC_transptr_permease_3TM"/>
</dbReference>
<dbReference type="Pfam" id="PF00528">
    <property type="entry name" value="BPD_transp_1"/>
    <property type="match status" value="1"/>
</dbReference>
<feature type="transmembrane region" description="Helical" evidence="9">
    <location>
        <begin position="65"/>
        <end position="91"/>
    </location>
</feature>
<feature type="transmembrane region" description="Helical" evidence="9">
    <location>
        <begin position="103"/>
        <end position="124"/>
    </location>
</feature>
<keyword evidence="5" id="KW-0997">Cell inner membrane</keyword>
<dbReference type="PROSITE" id="PS50928">
    <property type="entry name" value="ABC_TM1"/>
    <property type="match status" value="1"/>
</dbReference>
<keyword evidence="7 9" id="KW-1133">Transmembrane helix</keyword>
<evidence type="ECO:0000256" key="3">
    <source>
        <dbReference type="ARBA" id="ARBA00022448"/>
    </source>
</evidence>
<evidence type="ECO:0000256" key="6">
    <source>
        <dbReference type="ARBA" id="ARBA00022692"/>
    </source>
</evidence>